<evidence type="ECO:0000313" key="2">
    <source>
        <dbReference type="Proteomes" id="UP001202328"/>
    </source>
</evidence>
<dbReference type="AlphaFoldDB" id="A0AAD4SVH2"/>
<gene>
    <name evidence="1" type="ORF">MKW98_007237</name>
</gene>
<keyword evidence="2" id="KW-1185">Reference proteome</keyword>
<organism evidence="1 2">
    <name type="scientific">Papaver atlanticum</name>
    <dbReference type="NCBI Taxonomy" id="357466"/>
    <lineage>
        <taxon>Eukaryota</taxon>
        <taxon>Viridiplantae</taxon>
        <taxon>Streptophyta</taxon>
        <taxon>Embryophyta</taxon>
        <taxon>Tracheophyta</taxon>
        <taxon>Spermatophyta</taxon>
        <taxon>Magnoliopsida</taxon>
        <taxon>Ranunculales</taxon>
        <taxon>Papaveraceae</taxon>
        <taxon>Papaveroideae</taxon>
        <taxon>Papaver</taxon>
    </lineage>
</organism>
<proteinExistence type="predicted"/>
<sequence>MPTIRNIAAHGIWCLLKAMVLSRGIWCRLKAVVLACGIWCRLKAVVLAPGIWCLLKAMVLACVEELRPDHLMNVMVNSAVESLSCVTLCASLVNFTRSNEVVKEKQRPLMPGHFQAMTLIDCRQVFEFMI</sequence>
<name>A0AAD4SVH2_9MAGN</name>
<evidence type="ECO:0000313" key="1">
    <source>
        <dbReference type="EMBL" id="KAI3923437.1"/>
    </source>
</evidence>
<reference evidence="1" key="1">
    <citation type="submission" date="2022-04" db="EMBL/GenBank/DDBJ databases">
        <title>A functionally conserved STORR gene fusion in Papaver species that diverged 16.8 million years ago.</title>
        <authorList>
            <person name="Catania T."/>
        </authorList>
    </citation>
    <scope>NUCLEOTIDE SEQUENCE</scope>
    <source>
        <strain evidence="1">S-188037</strain>
    </source>
</reference>
<protein>
    <submittedName>
        <fullName evidence="1">Uncharacterized protein</fullName>
    </submittedName>
</protein>
<comment type="caution">
    <text evidence="1">The sequence shown here is derived from an EMBL/GenBank/DDBJ whole genome shotgun (WGS) entry which is preliminary data.</text>
</comment>
<dbReference type="Proteomes" id="UP001202328">
    <property type="component" value="Unassembled WGS sequence"/>
</dbReference>
<dbReference type="EMBL" id="JAJJMB010008478">
    <property type="protein sequence ID" value="KAI3923437.1"/>
    <property type="molecule type" value="Genomic_DNA"/>
</dbReference>
<accession>A0AAD4SVH2</accession>